<reference evidence="1" key="2">
    <citation type="journal article" date="2015" name="Fish Shellfish Immunol.">
        <title>Early steps in the European eel (Anguilla anguilla)-Vibrio vulnificus interaction in the gills: Role of the RtxA13 toxin.</title>
        <authorList>
            <person name="Callol A."/>
            <person name="Pajuelo D."/>
            <person name="Ebbesson L."/>
            <person name="Teles M."/>
            <person name="MacKenzie S."/>
            <person name="Amaro C."/>
        </authorList>
    </citation>
    <scope>NUCLEOTIDE SEQUENCE</scope>
</reference>
<evidence type="ECO:0000313" key="1">
    <source>
        <dbReference type="EMBL" id="JAH85023.1"/>
    </source>
</evidence>
<sequence length="51" mass="5817">MQPGGRVIGTKKLLSDELGHIRPAQYGQSVWTGTYRMVCYYTKNWPLMGIN</sequence>
<name>A0A0E9W6C2_ANGAN</name>
<protein>
    <submittedName>
        <fullName evidence="1">Uncharacterized protein</fullName>
    </submittedName>
</protein>
<dbReference type="AlphaFoldDB" id="A0A0E9W6C2"/>
<organism evidence="1">
    <name type="scientific">Anguilla anguilla</name>
    <name type="common">European freshwater eel</name>
    <name type="synonym">Muraena anguilla</name>
    <dbReference type="NCBI Taxonomy" id="7936"/>
    <lineage>
        <taxon>Eukaryota</taxon>
        <taxon>Metazoa</taxon>
        <taxon>Chordata</taxon>
        <taxon>Craniata</taxon>
        <taxon>Vertebrata</taxon>
        <taxon>Euteleostomi</taxon>
        <taxon>Actinopterygii</taxon>
        <taxon>Neopterygii</taxon>
        <taxon>Teleostei</taxon>
        <taxon>Anguilliformes</taxon>
        <taxon>Anguillidae</taxon>
        <taxon>Anguilla</taxon>
    </lineage>
</organism>
<accession>A0A0E9W6C2</accession>
<proteinExistence type="predicted"/>
<reference evidence="1" key="1">
    <citation type="submission" date="2014-11" db="EMBL/GenBank/DDBJ databases">
        <authorList>
            <person name="Amaro Gonzalez C."/>
        </authorList>
    </citation>
    <scope>NUCLEOTIDE SEQUENCE</scope>
</reference>
<dbReference type="EMBL" id="GBXM01023554">
    <property type="protein sequence ID" value="JAH85023.1"/>
    <property type="molecule type" value="Transcribed_RNA"/>
</dbReference>